<proteinExistence type="predicted"/>
<dbReference type="RefSeq" id="WP_353110258.1">
    <property type="nucleotide sequence ID" value="NZ_APND01000002.1"/>
</dbReference>
<dbReference type="Proteomes" id="UP001460888">
    <property type="component" value="Unassembled WGS sequence"/>
</dbReference>
<keyword evidence="3" id="KW-1185">Reference proteome</keyword>
<protein>
    <recommendedName>
        <fullName evidence="4">Secreted protein</fullName>
    </recommendedName>
</protein>
<evidence type="ECO:0000313" key="3">
    <source>
        <dbReference type="Proteomes" id="UP001460888"/>
    </source>
</evidence>
<name>A0ABV2B0F6_9GAMM</name>
<comment type="caution">
    <text evidence="2">The sequence shown here is derived from an EMBL/GenBank/DDBJ whole genome shotgun (WGS) entry which is preliminary data.</text>
</comment>
<organism evidence="2 3">
    <name type="scientific">Salinisphaera dokdonensis CL-ES53</name>
    <dbReference type="NCBI Taxonomy" id="1304272"/>
    <lineage>
        <taxon>Bacteria</taxon>
        <taxon>Pseudomonadati</taxon>
        <taxon>Pseudomonadota</taxon>
        <taxon>Gammaproteobacteria</taxon>
        <taxon>Salinisphaerales</taxon>
        <taxon>Salinisphaeraceae</taxon>
        <taxon>Salinisphaera</taxon>
    </lineage>
</organism>
<accession>A0ABV2B0F6</accession>
<feature type="signal peptide" evidence="1">
    <location>
        <begin position="1"/>
        <end position="26"/>
    </location>
</feature>
<keyword evidence="1" id="KW-0732">Signal</keyword>
<evidence type="ECO:0008006" key="4">
    <source>
        <dbReference type="Google" id="ProtNLM"/>
    </source>
</evidence>
<sequence>MTNSCLTRWLALLAAVFLATANNAYAADAKLKADRFFESIQPDVDVSGFVVVGLSTGTLISGHDIPQLHLKPDNSMAGMDVCLTVQSRDGIYLSRNTYVLPAVADGGPVGLSYEASTSLDLLENYGDRQLAVSVLTGSCQDPHGLYLRPHGGRQAGRDNSLNLMINGFGATDVFYSIPSLNLDADCDPLRDGRTTVFDFWCQIELPQPQSDRLTIRVERERYGRALPPATLTIAADAQ</sequence>
<feature type="chain" id="PRO_5046632241" description="Secreted protein" evidence="1">
    <location>
        <begin position="27"/>
        <end position="238"/>
    </location>
</feature>
<dbReference type="EMBL" id="APND01000002">
    <property type="protein sequence ID" value="MES1928869.1"/>
    <property type="molecule type" value="Genomic_DNA"/>
</dbReference>
<gene>
    <name evidence="2" type="ORF">SADO_06432</name>
</gene>
<evidence type="ECO:0000256" key="1">
    <source>
        <dbReference type="SAM" id="SignalP"/>
    </source>
</evidence>
<reference evidence="2 3" key="1">
    <citation type="submission" date="2013-03" db="EMBL/GenBank/DDBJ databases">
        <title>Salinisphaera dokdonensis CL-ES53 Genome Sequencing.</title>
        <authorList>
            <person name="Li C."/>
            <person name="Lai Q."/>
            <person name="Shao Z."/>
        </authorList>
    </citation>
    <scope>NUCLEOTIDE SEQUENCE [LARGE SCALE GENOMIC DNA]</scope>
    <source>
        <strain evidence="2 3">CL-ES53</strain>
    </source>
</reference>
<evidence type="ECO:0000313" key="2">
    <source>
        <dbReference type="EMBL" id="MES1928869.1"/>
    </source>
</evidence>